<dbReference type="PANTHER" id="PTHR30329">
    <property type="entry name" value="STATOR ELEMENT OF FLAGELLAR MOTOR COMPLEX"/>
    <property type="match status" value="1"/>
</dbReference>
<dbReference type="Gene3D" id="3.30.1330.60">
    <property type="entry name" value="OmpA-like domain"/>
    <property type="match status" value="1"/>
</dbReference>
<evidence type="ECO:0000313" key="8">
    <source>
        <dbReference type="Proteomes" id="UP000298358"/>
    </source>
</evidence>
<dbReference type="AlphaFoldDB" id="A0A4Y9FQX3"/>
<comment type="caution">
    <text evidence="7">The sequence shown here is derived from an EMBL/GenBank/DDBJ whole genome shotgun (WGS) entry which is preliminary data.</text>
</comment>
<keyword evidence="8" id="KW-1185">Reference proteome</keyword>
<dbReference type="Pfam" id="PF00691">
    <property type="entry name" value="OmpA"/>
    <property type="match status" value="1"/>
</dbReference>
<dbReference type="GO" id="GO:0009279">
    <property type="term" value="C:cell outer membrane"/>
    <property type="evidence" value="ECO:0007669"/>
    <property type="project" value="UniProtKB-SubCell"/>
</dbReference>
<feature type="compositionally biased region" description="Polar residues" evidence="5">
    <location>
        <begin position="134"/>
        <end position="144"/>
    </location>
</feature>
<gene>
    <name evidence="7" type="ORF">E4U02_14055</name>
</gene>
<accession>A0A4Y9FQX3</accession>
<evidence type="ECO:0000259" key="6">
    <source>
        <dbReference type="PROSITE" id="PS51123"/>
    </source>
</evidence>
<evidence type="ECO:0000256" key="2">
    <source>
        <dbReference type="ARBA" id="ARBA00023136"/>
    </source>
</evidence>
<dbReference type="InterPro" id="IPR036737">
    <property type="entry name" value="OmpA-like_sf"/>
</dbReference>
<dbReference type="EMBL" id="SPQB01000051">
    <property type="protein sequence ID" value="TFU30920.1"/>
    <property type="molecule type" value="Genomic_DNA"/>
</dbReference>
<proteinExistence type="predicted"/>
<evidence type="ECO:0000256" key="5">
    <source>
        <dbReference type="SAM" id="MobiDB-lite"/>
    </source>
</evidence>
<dbReference type="InterPro" id="IPR050330">
    <property type="entry name" value="Bact_OuterMem_StrucFunc"/>
</dbReference>
<evidence type="ECO:0000256" key="4">
    <source>
        <dbReference type="PROSITE-ProRule" id="PRU00473"/>
    </source>
</evidence>
<dbReference type="Proteomes" id="UP000298358">
    <property type="component" value="Unassembled WGS sequence"/>
</dbReference>
<keyword evidence="3" id="KW-0998">Cell outer membrane</keyword>
<dbReference type="CDD" id="cd07185">
    <property type="entry name" value="OmpA_C-like"/>
    <property type="match status" value="1"/>
</dbReference>
<dbReference type="InterPro" id="IPR006664">
    <property type="entry name" value="OMP_bac"/>
</dbReference>
<sequence>MTEAIESALDPASDGEAVALDVLFPSGQSTLKSEAENLVDQAARAISGSATGGTIYVVGHTDDVGSARSNQTLSEKRADSVASRLRGELGSGFDIRPSGKGESEPVAEGTSSEARAANRRVELSFDIAPDQRTTETPTPSATAG</sequence>
<protein>
    <submittedName>
        <fullName evidence="7">OmpA family protein</fullName>
    </submittedName>
</protein>
<dbReference type="InterPro" id="IPR006665">
    <property type="entry name" value="OmpA-like"/>
</dbReference>
<feature type="region of interest" description="Disordered" evidence="5">
    <location>
        <begin position="64"/>
        <end position="144"/>
    </location>
</feature>
<dbReference type="PRINTS" id="PR01021">
    <property type="entry name" value="OMPADOMAIN"/>
</dbReference>
<evidence type="ECO:0000256" key="1">
    <source>
        <dbReference type="ARBA" id="ARBA00004442"/>
    </source>
</evidence>
<dbReference type="SUPFAM" id="SSF103088">
    <property type="entry name" value="OmpA-like"/>
    <property type="match status" value="1"/>
</dbReference>
<reference evidence="7 8" key="1">
    <citation type="submission" date="2019-03" db="EMBL/GenBank/DDBJ databases">
        <title>Diversity of the mouse oral microbiome.</title>
        <authorList>
            <person name="Joseph S."/>
            <person name="Aduse-Opoku J."/>
            <person name="Curtis M."/>
            <person name="Wade W."/>
            <person name="Hashim A."/>
        </authorList>
    </citation>
    <scope>NUCLEOTIDE SEQUENCE [LARGE SCALE GENOMIC DNA]</scope>
    <source>
        <strain evidence="7 8">P1012</strain>
    </source>
</reference>
<feature type="domain" description="OmpA-like" evidence="6">
    <location>
        <begin position="11"/>
        <end position="129"/>
    </location>
</feature>
<dbReference type="PANTHER" id="PTHR30329:SF21">
    <property type="entry name" value="LIPOPROTEIN YIAD-RELATED"/>
    <property type="match status" value="1"/>
</dbReference>
<evidence type="ECO:0000256" key="3">
    <source>
        <dbReference type="ARBA" id="ARBA00023237"/>
    </source>
</evidence>
<evidence type="ECO:0000313" key="7">
    <source>
        <dbReference type="EMBL" id="TFU30920.1"/>
    </source>
</evidence>
<keyword evidence="2 4" id="KW-0472">Membrane</keyword>
<dbReference type="OrthoDB" id="5166631at2"/>
<dbReference type="RefSeq" id="WP_135115440.1">
    <property type="nucleotide sequence ID" value="NZ_JADGLL010000051.1"/>
</dbReference>
<dbReference type="PROSITE" id="PS51123">
    <property type="entry name" value="OMPA_2"/>
    <property type="match status" value="1"/>
</dbReference>
<organism evidence="7 8">
    <name type="scientific">Microbacterium paludicola</name>
    <dbReference type="NCBI Taxonomy" id="300019"/>
    <lineage>
        <taxon>Bacteria</taxon>
        <taxon>Bacillati</taxon>
        <taxon>Actinomycetota</taxon>
        <taxon>Actinomycetes</taxon>
        <taxon>Micrococcales</taxon>
        <taxon>Microbacteriaceae</taxon>
        <taxon>Microbacterium</taxon>
    </lineage>
</organism>
<comment type="subcellular location">
    <subcellularLocation>
        <location evidence="1">Cell outer membrane</location>
    </subcellularLocation>
</comment>
<name>A0A4Y9FQX3_9MICO</name>